<gene>
    <name evidence="3" type="ORF">P7H47_09025</name>
</gene>
<dbReference type="Pfam" id="PF14472">
    <property type="entry name" value="DUF4429"/>
    <property type="match status" value="1"/>
</dbReference>
<evidence type="ECO:0000259" key="2">
    <source>
        <dbReference type="Pfam" id="PF14472"/>
    </source>
</evidence>
<evidence type="ECO:0000313" key="3">
    <source>
        <dbReference type="EMBL" id="MDT2797377.1"/>
    </source>
</evidence>
<protein>
    <submittedName>
        <fullName evidence="3">SHOCT domain-containing protein</fullName>
    </submittedName>
</protein>
<sequence length="164" mass="18105">MKKKILTKQPLTVGPGTTIEIKSPQKVIVSITESGIEIERKGMMSAMSHGLKGTKSIPFKNITNIQLKEAGLTSGYLQFGMLGSLENKGGVLRATSDENTIMFVKKDQDKIIALKNYIESKMNQEESTNQLSVADEIAKFKKLLDDGILTQEEFDKKKAELLGL</sequence>
<name>A0AAW8TTH1_9ENTE</name>
<accession>A0AAW8TTH1</accession>
<proteinExistence type="predicted"/>
<feature type="domain" description="SHOCT" evidence="1">
    <location>
        <begin position="135"/>
        <end position="162"/>
    </location>
</feature>
<reference evidence="3" key="1">
    <citation type="submission" date="2023-03" db="EMBL/GenBank/DDBJ databases">
        <authorList>
            <person name="Shen W."/>
            <person name="Cai J."/>
        </authorList>
    </citation>
    <scope>NUCLEOTIDE SEQUENCE</scope>
    <source>
        <strain evidence="3">B245-2</strain>
    </source>
</reference>
<dbReference type="AlphaFoldDB" id="A0AAW8TTH1"/>
<dbReference type="InterPro" id="IPR018649">
    <property type="entry name" value="SHOCT"/>
</dbReference>
<evidence type="ECO:0000313" key="4">
    <source>
        <dbReference type="Proteomes" id="UP001255696"/>
    </source>
</evidence>
<dbReference type="InterPro" id="IPR027860">
    <property type="entry name" value="DUF4429"/>
</dbReference>
<comment type="caution">
    <text evidence="3">The sequence shown here is derived from an EMBL/GenBank/DDBJ whole genome shotgun (WGS) entry which is preliminary data.</text>
</comment>
<dbReference type="RefSeq" id="WP_311898117.1">
    <property type="nucleotide sequence ID" value="NZ_JARQBI010000024.1"/>
</dbReference>
<evidence type="ECO:0000259" key="1">
    <source>
        <dbReference type="Pfam" id="PF09851"/>
    </source>
</evidence>
<organism evidence="3 4">
    <name type="scientific">Enterococcus cecorum</name>
    <dbReference type="NCBI Taxonomy" id="44008"/>
    <lineage>
        <taxon>Bacteria</taxon>
        <taxon>Bacillati</taxon>
        <taxon>Bacillota</taxon>
        <taxon>Bacilli</taxon>
        <taxon>Lactobacillales</taxon>
        <taxon>Enterococcaceae</taxon>
        <taxon>Enterococcus</taxon>
    </lineage>
</organism>
<dbReference type="EMBL" id="JARQBI010000024">
    <property type="protein sequence ID" value="MDT2797377.1"/>
    <property type="molecule type" value="Genomic_DNA"/>
</dbReference>
<dbReference type="Proteomes" id="UP001255696">
    <property type="component" value="Unassembled WGS sequence"/>
</dbReference>
<dbReference type="Pfam" id="PF09851">
    <property type="entry name" value="SHOCT"/>
    <property type="match status" value="1"/>
</dbReference>
<feature type="domain" description="DUF4429" evidence="2">
    <location>
        <begin position="35"/>
        <end position="115"/>
    </location>
</feature>